<organism evidence="3 4">
    <name type="scientific">Pedobacter jejuensis</name>
    <dbReference type="NCBI Taxonomy" id="1268550"/>
    <lineage>
        <taxon>Bacteria</taxon>
        <taxon>Pseudomonadati</taxon>
        <taxon>Bacteroidota</taxon>
        <taxon>Sphingobacteriia</taxon>
        <taxon>Sphingobacteriales</taxon>
        <taxon>Sphingobacteriaceae</taxon>
        <taxon>Pedobacter</taxon>
    </lineage>
</organism>
<dbReference type="CDD" id="cd05379">
    <property type="entry name" value="CAP_bacterial"/>
    <property type="match status" value="1"/>
</dbReference>
<protein>
    <submittedName>
        <fullName evidence="3">CAP domain-containing protein</fullName>
    </submittedName>
</protein>
<keyword evidence="4" id="KW-1185">Reference proteome</keyword>
<feature type="domain" description="SCP" evidence="2">
    <location>
        <begin position="50"/>
        <end position="159"/>
    </location>
</feature>
<dbReference type="InterPro" id="IPR035940">
    <property type="entry name" value="CAP_sf"/>
</dbReference>
<dbReference type="Pfam" id="PF00188">
    <property type="entry name" value="CAP"/>
    <property type="match status" value="1"/>
</dbReference>
<dbReference type="Proteomes" id="UP000274046">
    <property type="component" value="Unassembled WGS sequence"/>
</dbReference>
<dbReference type="Gene3D" id="3.40.33.10">
    <property type="entry name" value="CAP"/>
    <property type="match status" value="1"/>
</dbReference>
<dbReference type="SUPFAM" id="SSF55797">
    <property type="entry name" value="PR-1-like"/>
    <property type="match status" value="1"/>
</dbReference>
<name>A0A3N0BRV2_9SPHI</name>
<evidence type="ECO:0000256" key="1">
    <source>
        <dbReference type="SAM" id="SignalP"/>
    </source>
</evidence>
<proteinExistence type="predicted"/>
<reference evidence="3 4" key="1">
    <citation type="submission" date="2018-10" db="EMBL/GenBank/DDBJ databases">
        <title>Genome sequencing of Pedobacter jejuensis TNB23.</title>
        <authorList>
            <person name="Cho Y.-J."/>
            <person name="Cho A."/>
            <person name="Kim O.-S."/>
        </authorList>
    </citation>
    <scope>NUCLEOTIDE SEQUENCE [LARGE SCALE GENOMIC DNA]</scope>
    <source>
        <strain evidence="3 4">TNB23</strain>
    </source>
</reference>
<feature type="chain" id="PRO_5018197069" evidence="1">
    <location>
        <begin position="20"/>
        <end position="172"/>
    </location>
</feature>
<gene>
    <name evidence="3" type="ORF">D7004_14115</name>
</gene>
<accession>A0A3N0BRV2</accession>
<evidence type="ECO:0000259" key="2">
    <source>
        <dbReference type="Pfam" id="PF00188"/>
    </source>
</evidence>
<dbReference type="PROSITE" id="PS51257">
    <property type="entry name" value="PROKAR_LIPOPROTEIN"/>
    <property type="match status" value="1"/>
</dbReference>
<dbReference type="RefSeq" id="WP_123206508.1">
    <property type="nucleotide sequence ID" value="NZ_RBEE01000032.1"/>
</dbReference>
<dbReference type="InterPro" id="IPR014044">
    <property type="entry name" value="CAP_dom"/>
</dbReference>
<comment type="caution">
    <text evidence="3">The sequence shown here is derived from an EMBL/GenBank/DDBJ whole genome shotgun (WGS) entry which is preliminary data.</text>
</comment>
<feature type="signal peptide" evidence="1">
    <location>
        <begin position="1"/>
        <end position="19"/>
    </location>
</feature>
<dbReference type="OrthoDB" id="982527at2"/>
<dbReference type="PANTHER" id="PTHR31157">
    <property type="entry name" value="SCP DOMAIN-CONTAINING PROTEIN"/>
    <property type="match status" value="1"/>
</dbReference>
<dbReference type="EMBL" id="RBEE01000032">
    <property type="protein sequence ID" value="RNL51709.1"/>
    <property type="molecule type" value="Genomic_DNA"/>
</dbReference>
<keyword evidence="1" id="KW-0732">Signal</keyword>
<sequence length="172" mass="18723">MKFASLILLFLVISVTSCKKNDLSVTTNNEKPLNTGLVVNTNLNNDLFLKLVNDVRKAGCNCGSSIMPAVAPLAWNNLLAAAALAHSKDMNANNYFSHTSLDGKNAGMRITAAGYQWTTYGENIAAGQPNEQAVFDAWITSEGHCKNIMNANFKEMAVAKDGRYWTQEFAAK</sequence>
<evidence type="ECO:0000313" key="3">
    <source>
        <dbReference type="EMBL" id="RNL51709.1"/>
    </source>
</evidence>
<dbReference type="AlphaFoldDB" id="A0A3N0BRV2"/>
<evidence type="ECO:0000313" key="4">
    <source>
        <dbReference type="Proteomes" id="UP000274046"/>
    </source>
</evidence>
<dbReference type="PANTHER" id="PTHR31157:SF1">
    <property type="entry name" value="SCP DOMAIN-CONTAINING PROTEIN"/>
    <property type="match status" value="1"/>
</dbReference>